<proteinExistence type="predicted"/>
<feature type="transmembrane region" description="Helical" evidence="1">
    <location>
        <begin position="79"/>
        <end position="98"/>
    </location>
</feature>
<name>A0A6A6DSY3_9PEZI</name>
<accession>A0A6A6DSY3</accession>
<evidence type="ECO:0000313" key="3">
    <source>
        <dbReference type="Proteomes" id="UP000800200"/>
    </source>
</evidence>
<dbReference type="AlphaFoldDB" id="A0A6A6DSY3"/>
<keyword evidence="3" id="KW-1185">Reference proteome</keyword>
<dbReference type="Proteomes" id="UP000800200">
    <property type="component" value="Unassembled WGS sequence"/>
</dbReference>
<dbReference type="EMBL" id="ML994654">
    <property type="protein sequence ID" value="KAF2181080.1"/>
    <property type="molecule type" value="Genomic_DNA"/>
</dbReference>
<sequence>MGIQAASTIYKREEKRGGWGDADSFGALQTLLAQWLISAYEKGSLFAHYRVTEYFRALFALLGPLSGVIVYGYCSRPSPMLFLIGVIGKALLGILLLTEMELPLHHQKSD</sequence>
<keyword evidence="1" id="KW-1133">Transmembrane helix</keyword>
<protein>
    <submittedName>
        <fullName evidence="2">Uncharacterized protein</fullName>
    </submittedName>
</protein>
<keyword evidence="1" id="KW-0812">Transmembrane</keyword>
<keyword evidence="1" id="KW-0472">Membrane</keyword>
<evidence type="ECO:0000313" key="2">
    <source>
        <dbReference type="EMBL" id="KAF2181080.1"/>
    </source>
</evidence>
<reference evidence="2" key="1">
    <citation type="journal article" date="2020" name="Stud. Mycol.">
        <title>101 Dothideomycetes genomes: a test case for predicting lifestyles and emergence of pathogens.</title>
        <authorList>
            <person name="Haridas S."/>
            <person name="Albert R."/>
            <person name="Binder M."/>
            <person name="Bloem J."/>
            <person name="Labutti K."/>
            <person name="Salamov A."/>
            <person name="Andreopoulos B."/>
            <person name="Baker S."/>
            <person name="Barry K."/>
            <person name="Bills G."/>
            <person name="Bluhm B."/>
            <person name="Cannon C."/>
            <person name="Castanera R."/>
            <person name="Culley D."/>
            <person name="Daum C."/>
            <person name="Ezra D."/>
            <person name="Gonzalez J."/>
            <person name="Henrissat B."/>
            <person name="Kuo A."/>
            <person name="Liang C."/>
            <person name="Lipzen A."/>
            <person name="Lutzoni F."/>
            <person name="Magnuson J."/>
            <person name="Mondo S."/>
            <person name="Nolan M."/>
            <person name="Ohm R."/>
            <person name="Pangilinan J."/>
            <person name="Park H.-J."/>
            <person name="Ramirez L."/>
            <person name="Alfaro M."/>
            <person name="Sun H."/>
            <person name="Tritt A."/>
            <person name="Yoshinaga Y."/>
            <person name="Zwiers L.-H."/>
            <person name="Turgeon B."/>
            <person name="Goodwin S."/>
            <person name="Spatafora J."/>
            <person name="Crous P."/>
            <person name="Grigoriev I."/>
        </authorList>
    </citation>
    <scope>NUCLEOTIDE SEQUENCE</scope>
    <source>
        <strain evidence="2">CBS 207.26</strain>
    </source>
</reference>
<organism evidence="2 3">
    <name type="scientific">Zopfia rhizophila CBS 207.26</name>
    <dbReference type="NCBI Taxonomy" id="1314779"/>
    <lineage>
        <taxon>Eukaryota</taxon>
        <taxon>Fungi</taxon>
        <taxon>Dikarya</taxon>
        <taxon>Ascomycota</taxon>
        <taxon>Pezizomycotina</taxon>
        <taxon>Dothideomycetes</taxon>
        <taxon>Dothideomycetes incertae sedis</taxon>
        <taxon>Zopfiaceae</taxon>
        <taxon>Zopfia</taxon>
    </lineage>
</organism>
<evidence type="ECO:0000256" key="1">
    <source>
        <dbReference type="SAM" id="Phobius"/>
    </source>
</evidence>
<gene>
    <name evidence="2" type="ORF">K469DRAFT_713950</name>
</gene>
<feature type="transmembrane region" description="Helical" evidence="1">
    <location>
        <begin position="54"/>
        <end position="73"/>
    </location>
</feature>